<feature type="transmembrane region" description="Helical" evidence="1">
    <location>
        <begin position="47"/>
        <end position="67"/>
    </location>
</feature>
<sequence>MALINTLFRVSHAWRVSCKHLSISSFLTCNSSISFFCELVISSKLLIVAVPFSISVDNFFICLWIFFNSRSLLFTVFVRSAVCFSFNFNDDCKLMFSFWYE</sequence>
<accession>S5DR56</accession>
<evidence type="ECO:0000256" key="1">
    <source>
        <dbReference type="SAM" id="Phobius"/>
    </source>
</evidence>
<keyword evidence="1" id="KW-1133">Transmembrane helix</keyword>
<proteinExistence type="predicted"/>
<protein>
    <submittedName>
        <fullName evidence="2">AsIV-cont00044-ORF2</fullName>
    </submittedName>
</protein>
<organism evidence="2">
    <name type="scientific">Apophua simplicipes ichnovirus</name>
    <dbReference type="NCBI Taxonomy" id="1329648"/>
    <lineage>
        <taxon>Viruses</taxon>
        <taxon>Viruses incertae sedis</taxon>
        <taxon>Polydnaviriformidae</taxon>
        <taxon>Ichnoviriform</taxon>
    </lineage>
</organism>
<reference evidence="2" key="1">
    <citation type="journal article" date="2013" name="J. Gen. Virol.">
        <title>Ultrastructural and genomic characterization of a second banchine polydnavirus confirms the existence of shared features within this ichnovirus lineage.</title>
        <authorList>
            <person name="Djoumad A."/>
            <person name="Stoltz D."/>
            <person name="Beliveau C."/>
            <person name="Boyle B."/>
            <person name="Kuhn L."/>
            <person name="Cusson M."/>
        </authorList>
    </citation>
    <scope>NUCLEOTIDE SEQUENCE</scope>
</reference>
<name>S5DR56_9VIRU</name>
<keyword evidence="1" id="KW-0812">Transmembrane</keyword>
<dbReference type="EMBL" id="KC752250">
    <property type="protein sequence ID" value="AGQ20158.1"/>
    <property type="molecule type" value="Genomic_DNA"/>
</dbReference>
<keyword evidence="1" id="KW-0472">Membrane</keyword>
<evidence type="ECO:0000313" key="2">
    <source>
        <dbReference type="EMBL" id="AGQ20158.1"/>
    </source>
</evidence>